<dbReference type="CDD" id="cd08500">
    <property type="entry name" value="PBP2_NikA_DppA_OppA_like_4"/>
    <property type="match status" value="1"/>
</dbReference>
<dbReference type="Proteomes" id="UP001165667">
    <property type="component" value="Unassembled WGS sequence"/>
</dbReference>
<accession>A0AA42CKH2</accession>
<evidence type="ECO:0000259" key="4">
    <source>
        <dbReference type="Pfam" id="PF00496"/>
    </source>
</evidence>
<evidence type="ECO:0000256" key="2">
    <source>
        <dbReference type="ARBA" id="ARBA00005695"/>
    </source>
</evidence>
<comment type="caution">
    <text evidence="5">The sequence shown here is derived from an EMBL/GenBank/DDBJ whole genome shotgun (WGS) entry which is preliminary data.</text>
</comment>
<dbReference type="GO" id="GO:1904680">
    <property type="term" value="F:peptide transmembrane transporter activity"/>
    <property type="evidence" value="ECO:0007669"/>
    <property type="project" value="TreeGrafter"/>
</dbReference>
<dbReference type="AlphaFoldDB" id="A0AA42CKH2"/>
<evidence type="ECO:0000256" key="3">
    <source>
        <dbReference type="SAM" id="SignalP"/>
    </source>
</evidence>
<dbReference type="PIRSF" id="PIRSF002741">
    <property type="entry name" value="MppA"/>
    <property type="match status" value="1"/>
</dbReference>
<reference evidence="5" key="1">
    <citation type="submission" date="2022-05" db="EMBL/GenBank/DDBJ databases">
        <authorList>
            <person name="Pankratov T."/>
        </authorList>
    </citation>
    <scope>NUCLEOTIDE SEQUENCE</scope>
    <source>
        <strain evidence="5">BP6-180914</strain>
    </source>
</reference>
<feature type="chain" id="PRO_5041328338" evidence="3">
    <location>
        <begin position="22"/>
        <end position="632"/>
    </location>
</feature>
<dbReference type="Gene3D" id="3.40.190.10">
    <property type="entry name" value="Periplasmic binding protein-like II"/>
    <property type="match status" value="1"/>
</dbReference>
<dbReference type="InterPro" id="IPR030678">
    <property type="entry name" value="Peptide/Ni-bd"/>
</dbReference>
<dbReference type="InterPro" id="IPR039424">
    <property type="entry name" value="SBP_5"/>
</dbReference>
<name>A0AA42CKH2_9HYPH</name>
<comment type="subcellular location">
    <subcellularLocation>
        <location evidence="1">Periplasm</location>
    </subcellularLocation>
</comment>
<feature type="signal peptide" evidence="3">
    <location>
        <begin position="1"/>
        <end position="21"/>
    </location>
</feature>
<proteinExistence type="inferred from homology"/>
<comment type="similarity">
    <text evidence="2">Belongs to the bacterial solute-binding protein 5 family.</text>
</comment>
<dbReference type="PANTHER" id="PTHR30290:SF62">
    <property type="entry name" value="OLIGOPEPTIDE ABC TRANSPORTER, PERIPLASMIC OLIGOPEPTIDE-BINDING PROTEIN"/>
    <property type="match status" value="1"/>
</dbReference>
<dbReference type="GO" id="GO:0043190">
    <property type="term" value="C:ATP-binding cassette (ABC) transporter complex"/>
    <property type="evidence" value="ECO:0007669"/>
    <property type="project" value="InterPro"/>
</dbReference>
<evidence type="ECO:0000313" key="6">
    <source>
        <dbReference type="Proteomes" id="UP001165667"/>
    </source>
</evidence>
<dbReference type="SUPFAM" id="SSF53850">
    <property type="entry name" value="Periplasmic binding protein-like II"/>
    <property type="match status" value="1"/>
</dbReference>
<keyword evidence="6" id="KW-1185">Reference proteome</keyword>
<sequence>MKRLVALALLLLAGLTGAAAAAIETPFFAERVATGKLPAIDQRLPEQPRVLDMQSMGRIPGKPGGTWRMLMGDQRDLRMVTLYSYARLVVFDEKLQLVPDILESFEDQDDKVFTFHLRKGHKWSDGQPFTAEDFRYYWEDVALNPKLSPTGPNVALLANGQKPKFEIIDPETIRFTWDTPNPAFLPSLAASQPVYIFMPAHYLKQFNPRYAGKDDLAKKIKDAHVKDWSALHERMSRQYRPENPELPTLEPWRNTTPPPADFFVFERNPFYHRVDENGRQLPYIDKIAMMLGTTNLIPAKVASGEADLQARYINFEDYTFLKHAEQANNYQVELWQQGYGARAALMPNLNAADPIWRKILRDVRFRRALSLGINRRDINRVLFFGLARESGNTVLPESPLYKQSYADAYTNYDPAEANRLLDLVGLDKRDGEGFRLLPDGRRADIVIETAENDTVDTDILELVGDDFAKLGIRIFNHPSQRDAFRQRIFSGQVIMSMAEGLDNAVPTEKFEPDALAPSAESQFQWSRWGLYFESGGSQGEAVDMPEPQHLLDLLHDWRHSTSDAQRKTIWDEMLSINADQVYTIGIVNGTQQPVVVDGNMRNVPKSALFSFEPGSFFGIYMPDTFWYDVKSE</sequence>
<dbReference type="Pfam" id="PF00496">
    <property type="entry name" value="SBP_bac_5"/>
    <property type="match status" value="1"/>
</dbReference>
<gene>
    <name evidence="5" type="ORF">M8523_21395</name>
</gene>
<dbReference type="Gene3D" id="3.10.105.10">
    <property type="entry name" value="Dipeptide-binding Protein, Domain 3"/>
    <property type="match status" value="1"/>
</dbReference>
<feature type="domain" description="Solute-binding protein family 5" evidence="4">
    <location>
        <begin position="97"/>
        <end position="501"/>
    </location>
</feature>
<dbReference type="PANTHER" id="PTHR30290">
    <property type="entry name" value="PERIPLASMIC BINDING COMPONENT OF ABC TRANSPORTER"/>
    <property type="match status" value="1"/>
</dbReference>
<evidence type="ECO:0000313" key="5">
    <source>
        <dbReference type="EMBL" id="MCW6510578.1"/>
    </source>
</evidence>
<keyword evidence="3" id="KW-0732">Signal</keyword>
<dbReference type="GO" id="GO:0015833">
    <property type="term" value="P:peptide transport"/>
    <property type="evidence" value="ECO:0007669"/>
    <property type="project" value="TreeGrafter"/>
</dbReference>
<organism evidence="5 6">
    <name type="scientific">Lichenifustis flavocetrariae</name>
    <dbReference type="NCBI Taxonomy" id="2949735"/>
    <lineage>
        <taxon>Bacteria</taxon>
        <taxon>Pseudomonadati</taxon>
        <taxon>Pseudomonadota</taxon>
        <taxon>Alphaproteobacteria</taxon>
        <taxon>Hyphomicrobiales</taxon>
        <taxon>Lichenihabitantaceae</taxon>
        <taxon>Lichenifustis</taxon>
    </lineage>
</organism>
<protein>
    <submittedName>
        <fullName evidence="5">ABC transporter substrate-binding protein</fullName>
    </submittedName>
</protein>
<dbReference type="InterPro" id="IPR000914">
    <property type="entry name" value="SBP_5_dom"/>
</dbReference>
<dbReference type="GO" id="GO:0030288">
    <property type="term" value="C:outer membrane-bounded periplasmic space"/>
    <property type="evidence" value="ECO:0007669"/>
    <property type="project" value="UniProtKB-ARBA"/>
</dbReference>
<evidence type="ECO:0000256" key="1">
    <source>
        <dbReference type="ARBA" id="ARBA00004418"/>
    </source>
</evidence>
<dbReference type="RefSeq" id="WP_282586950.1">
    <property type="nucleotide sequence ID" value="NZ_JAMOIM010000016.1"/>
</dbReference>
<dbReference type="EMBL" id="JAMOIM010000016">
    <property type="protein sequence ID" value="MCW6510578.1"/>
    <property type="molecule type" value="Genomic_DNA"/>
</dbReference>